<comment type="caution">
    <text evidence="1">The sequence shown here is derived from an EMBL/GenBank/DDBJ whole genome shotgun (WGS) entry which is preliminary data.</text>
</comment>
<evidence type="ECO:0000313" key="1">
    <source>
        <dbReference type="EMBL" id="KAF2473173.1"/>
    </source>
</evidence>
<accession>A0ACB6R1P5</accession>
<protein>
    <submittedName>
        <fullName evidence="1">Uncharacterized protein</fullName>
    </submittedName>
</protein>
<gene>
    <name evidence="1" type="ORF">BDR25DRAFT_352617</name>
</gene>
<sequence>MLEPEGRRQHVPTPELHTYRAADRCFTPAVILSNEYKSPLPRNPLNEGTMPTHRKRALTGDTDNKEGLEESPATLRSARVAEWTAIITEPKETQTGIFIWHETSSMKPLPISAAAPEQLNPTSTPPSPFVRDSQRHVTQAQSSSPLYNMEVPPQNRPLALVPLRLTPTLNPLMRGTISRTKTLSVPWLRYEIIFDASSW</sequence>
<dbReference type="Proteomes" id="UP000799755">
    <property type="component" value="Unassembled WGS sequence"/>
</dbReference>
<reference evidence="1" key="1">
    <citation type="journal article" date="2020" name="Stud. Mycol.">
        <title>101 Dothideomycetes genomes: a test case for predicting lifestyles and emergence of pathogens.</title>
        <authorList>
            <person name="Haridas S."/>
            <person name="Albert R."/>
            <person name="Binder M."/>
            <person name="Bloem J."/>
            <person name="Labutti K."/>
            <person name="Salamov A."/>
            <person name="Andreopoulos B."/>
            <person name="Baker S."/>
            <person name="Barry K."/>
            <person name="Bills G."/>
            <person name="Bluhm B."/>
            <person name="Cannon C."/>
            <person name="Castanera R."/>
            <person name="Culley D."/>
            <person name="Daum C."/>
            <person name="Ezra D."/>
            <person name="Gonzalez J."/>
            <person name="Henrissat B."/>
            <person name="Kuo A."/>
            <person name="Liang C."/>
            <person name="Lipzen A."/>
            <person name="Lutzoni F."/>
            <person name="Magnuson J."/>
            <person name="Mondo S."/>
            <person name="Nolan M."/>
            <person name="Ohm R."/>
            <person name="Pangilinan J."/>
            <person name="Park H.-J."/>
            <person name="Ramirez L."/>
            <person name="Alfaro M."/>
            <person name="Sun H."/>
            <person name="Tritt A."/>
            <person name="Yoshinaga Y."/>
            <person name="Zwiers L.-H."/>
            <person name="Turgeon B."/>
            <person name="Goodwin S."/>
            <person name="Spatafora J."/>
            <person name="Crous P."/>
            <person name="Grigoriev I."/>
        </authorList>
    </citation>
    <scope>NUCLEOTIDE SEQUENCE</scope>
    <source>
        <strain evidence="1">ATCC 200398</strain>
    </source>
</reference>
<name>A0ACB6R1P5_9PLEO</name>
<keyword evidence="2" id="KW-1185">Reference proteome</keyword>
<organism evidence="1 2">
    <name type="scientific">Lindgomyces ingoldianus</name>
    <dbReference type="NCBI Taxonomy" id="673940"/>
    <lineage>
        <taxon>Eukaryota</taxon>
        <taxon>Fungi</taxon>
        <taxon>Dikarya</taxon>
        <taxon>Ascomycota</taxon>
        <taxon>Pezizomycotina</taxon>
        <taxon>Dothideomycetes</taxon>
        <taxon>Pleosporomycetidae</taxon>
        <taxon>Pleosporales</taxon>
        <taxon>Lindgomycetaceae</taxon>
        <taxon>Lindgomyces</taxon>
    </lineage>
</organism>
<proteinExistence type="predicted"/>
<dbReference type="EMBL" id="MU003500">
    <property type="protein sequence ID" value="KAF2473173.1"/>
    <property type="molecule type" value="Genomic_DNA"/>
</dbReference>
<evidence type="ECO:0000313" key="2">
    <source>
        <dbReference type="Proteomes" id="UP000799755"/>
    </source>
</evidence>